<dbReference type="InterPro" id="IPR023635">
    <property type="entry name" value="Peptide_deformylase"/>
</dbReference>
<keyword evidence="2" id="KW-0648">Protein biosynthesis</keyword>
<dbReference type="EC" id="3.5.1.88" evidence="2"/>
<dbReference type="InterPro" id="IPR036821">
    <property type="entry name" value="Peptide_deformylase_sf"/>
</dbReference>
<keyword evidence="5" id="KW-1185">Reference proteome</keyword>
<feature type="region of interest" description="Disordered" evidence="3">
    <location>
        <begin position="155"/>
        <end position="192"/>
    </location>
</feature>
<comment type="catalytic activity">
    <reaction evidence="2">
        <text>N-terminal N-formyl-L-methionyl-[peptide] + H2O = N-terminal L-methionyl-[peptide] + formate</text>
        <dbReference type="Rhea" id="RHEA:24420"/>
        <dbReference type="Rhea" id="RHEA-COMP:10639"/>
        <dbReference type="Rhea" id="RHEA-COMP:10640"/>
        <dbReference type="ChEBI" id="CHEBI:15377"/>
        <dbReference type="ChEBI" id="CHEBI:15740"/>
        <dbReference type="ChEBI" id="CHEBI:49298"/>
        <dbReference type="ChEBI" id="CHEBI:64731"/>
        <dbReference type="EC" id="3.5.1.88"/>
    </reaction>
</comment>
<keyword evidence="2 4" id="KW-0378">Hydrolase</keyword>
<dbReference type="NCBIfam" id="TIGR00079">
    <property type="entry name" value="pept_deformyl"/>
    <property type="match status" value="1"/>
</dbReference>
<accession>A0ABY8H289</accession>
<evidence type="ECO:0000256" key="1">
    <source>
        <dbReference type="ARBA" id="ARBA00010759"/>
    </source>
</evidence>
<comment type="cofactor">
    <cofactor evidence="2">
        <name>Fe(2+)</name>
        <dbReference type="ChEBI" id="CHEBI:29033"/>
    </cofactor>
    <text evidence="2">Binds 1 Fe(2+) ion.</text>
</comment>
<dbReference type="PANTHER" id="PTHR10458">
    <property type="entry name" value="PEPTIDE DEFORMYLASE"/>
    <property type="match status" value="1"/>
</dbReference>
<dbReference type="PANTHER" id="PTHR10458:SF22">
    <property type="entry name" value="PEPTIDE DEFORMYLASE"/>
    <property type="match status" value="1"/>
</dbReference>
<reference evidence="4 5" key="1">
    <citation type="submission" date="2023-04" db="EMBL/GenBank/DDBJ databases">
        <title>Funneling lignin-derived compounds into biodiesel using alkali-halophilic Citricoccus sp. P2.</title>
        <authorList>
            <person name="Luo C.-B."/>
        </authorList>
    </citation>
    <scope>NUCLEOTIDE SEQUENCE [LARGE SCALE GENOMIC DNA]</scope>
    <source>
        <strain evidence="4 5">P2</strain>
    </source>
</reference>
<feature type="compositionally biased region" description="Polar residues" evidence="3">
    <location>
        <begin position="169"/>
        <end position="186"/>
    </location>
</feature>
<feature type="binding site" evidence="2">
    <location>
        <position position="138"/>
    </location>
    <ligand>
        <name>Fe cation</name>
        <dbReference type="ChEBI" id="CHEBI:24875"/>
    </ligand>
</feature>
<dbReference type="CDD" id="cd00487">
    <property type="entry name" value="Pep_deformylase"/>
    <property type="match status" value="1"/>
</dbReference>
<gene>
    <name evidence="2 4" type="primary">def</name>
    <name evidence="4" type="ORF">P8192_07335</name>
</gene>
<dbReference type="HAMAP" id="MF_00163">
    <property type="entry name" value="Pep_deformylase"/>
    <property type="match status" value="1"/>
</dbReference>
<keyword evidence="2" id="KW-0408">Iron</keyword>
<dbReference type="GO" id="GO:0042586">
    <property type="term" value="F:peptide deformylase activity"/>
    <property type="evidence" value="ECO:0007669"/>
    <property type="project" value="UniProtKB-EC"/>
</dbReference>
<dbReference type="EMBL" id="CP121252">
    <property type="protein sequence ID" value="WFP15247.1"/>
    <property type="molecule type" value="Genomic_DNA"/>
</dbReference>
<evidence type="ECO:0000313" key="4">
    <source>
        <dbReference type="EMBL" id="WFP15247.1"/>
    </source>
</evidence>
<dbReference type="Pfam" id="PF01327">
    <property type="entry name" value="Pep_deformylase"/>
    <property type="match status" value="1"/>
</dbReference>
<dbReference type="PRINTS" id="PR01576">
    <property type="entry name" value="PDEFORMYLASE"/>
</dbReference>
<dbReference type="RefSeq" id="WP_270105327.1">
    <property type="nucleotide sequence ID" value="NZ_CP121252.1"/>
</dbReference>
<feature type="active site" evidence="2">
    <location>
        <position position="135"/>
    </location>
</feature>
<evidence type="ECO:0000313" key="5">
    <source>
        <dbReference type="Proteomes" id="UP001219037"/>
    </source>
</evidence>
<dbReference type="PIRSF" id="PIRSF004749">
    <property type="entry name" value="Pep_def"/>
    <property type="match status" value="1"/>
</dbReference>
<evidence type="ECO:0000256" key="2">
    <source>
        <dbReference type="HAMAP-Rule" id="MF_00163"/>
    </source>
</evidence>
<proteinExistence type="inferred from homology"/>
<keyword evidence="2" id="KW-0479">Metal-binding</keyword>
<dbReference type="Gene3D" id="3.90.45.10">
    <property type="entry name" value="Peptide deformylase"/>
    <property type="match status" value="1"/>
</dbReference>
<sequence length="192" mass="20906">MSILSIRTVPDPVLRTVSDPVPAERWGTEKLHALIADMFETMRAVKGVGLAAPQIGINQRIFVFDLERESGVVINPTLELSEELTEEPGEGCLSVPELHYQPPRAFSTTVRGVDADGAEISFSGTGLLARCFQHEVDHLDGKLFVDRLVGEQRKEARRRMSAPDYGAATAQTQAGRESGLTSSFGLRGQGSR</sequence>
<feature type="binding site" evidence="2">
    <location>
        <position position="92"/>
    </location>
    <ligand>
        <name>Fe cation</name>
        <dbReference type="ChEBI" id="CHEBI:24875"/>
    </ligand>
</feature>
<name>A0ABY8H289_9MICC</name>
<evidence type="ECO:0000256" key="3">
    <source>
        <dbReference type="SAM" id="MobiDB-lite"/>
    </source>
</evidence>
<comment type="function">
    <text evidence="2">Removes the formyl group from the N-terminal Met of newly synthesized proteins. Requires at least a dipeptide for an efficient rate of reaction. N-terminal L-methionine is a prerequisite for activity but the enzyme has broad specificity at other positions.</text>
</comment>
<protein>
    <recommendedName>
        <fullName evidence="2">Peptide deformylase</fullName>
        <shortName evidence="2">PDF</shortName>
        <ecNumber evidence="2">3.5.1.88</ecNumber>
    </recommendedName>
    <alternativeName>
        <fullName evidence="2">Polypeptide deformylase</fullName>
    </alternativeName>
</protein>
<dbReference type="Proteomes" id="UP001219037">
    <property type="component" value="Chromosome"/>
</dbReference>
<dbReference type="NCBIfam" id="NF001159">
    <property type="entry name" value="PRK00150.1-3"/>
    <property type="match status" value="1"/>
</dbReference>
<feature type="binding site" evidence="2">
    <location>
        <position position="134"/>
    </location>
    <ligand>
        <name>Fe cation</name>
        <dbReference type="ChEBI" id="CHEBI:24875"/>
    </ligand>
</feature>
<comment type="similarity">
    <text evidence="1 2">Belongs to the polypeptide deformylase family.</text>
</comment>
<dbReference type="SUPFAM" id="SSF56420">
    <property type="entry name" value="Peptide deformylase"/>
    <property type="match status" value="1"/>
</dbReference>
<organism evidence="4 5">
    <name type="scientific">Citricoccus muralis</name>
    <dbReference type="NCBI Taxonomy" id="169134"/>
    <lineage>
        <taxon>Bacteria</taxon>
        <taxon>Bacillati</taxon>
        <taxon>Actinomycetota</taxon>
        <taxon>Actinomycetes</taxon>
        <taxon>Micrococcales</taxon>
        <taxon>Micrococcaceae</taxon>
        <taxon>Citricoccus</taxon>
    </lineage>
</organism>